<dbReference type="STRING" id="1336337.A0A3N4K5I8"/>
<accession>A0A3N4K5I8</accession>
<evidence type="ECO:0000256" key="3">
    <source>
        <dbReference type="ARBA" id="ARBA00023015"/>
    </source>
</evidence>
<dbReference type="GO" id="GO:0006357">
    <property type="term" value="P:regulation of transcription by RNA polymerase II"/>
    <property type="evidence" value="ECO:0007669"/>
    <property type="project" value="InterPro"/>
</dbReference>
<evidence type="ECO:0000313" key="11">
    <source>
        <dbReference type="Proteomes" id="UP000276215"/>
    </source>
</evidence>
<keyword evidence="5 7" id="KW-0539">Nucleus</keyword>
<evidence type="ECO:0000256" key="7">
    <source>
        <dbReference type="RuleBase" id="RU361124"/>
    </source>
</evidence>
<feature type="region of interest" description="Disordered" evidence="8">
    <location>
        <begin position="311"/>
        <end position="343"/>
    </location>
</feature>
<dbReference type="InterPro" id="IPR024943">
    <property type="entry name" value="Enhancer_polycomb"/>
</dbReference>
<proteinExistence type="inferred from homology"/>
<dbReference type="AlphaFoldDB" id="A0A3N4K5I8"/>
<dbReference type="InterPro" id="IPR019542">
    <property type="entry name" value="Enhancer_polycomb-like_N"/>
</dbReference>
<dbReference type="OrthoDB" id="435275at2759"/>
<dbReference type="PANTHER" id="PTHR14898">
    <property type="entry name" value="ENHANCER OF POLYCOMB"/>
    <property type="match status" value="1"/>
</dbReference>
<dbReference type="GO" id="GO:0035267">
    <property type="term" value="C:NuA4 histone acetyltransferase complex"/>
    <property type="evidence" value="ECO:0007669"/>
    <property type="project" value="InterPro"/>
</dbReference>
<dbReference type="EMBL" id="ML120352">
    <property type="protein sequence ID" value="RPB05796.1"/>
    <property type="molecule type" value="Genomic_DNA"/>
</dbReference>
<feature type="domain" description="Enhancer of polycomb-like N-terminal" evidence="9">
    <location>
        <begin position="11"/>
        <end position="158"/>
    </location>
</feature>
<comment type="function">
    <text evidence="6">Component of the NuA4 histone acetyltransferase complex which is involved in transcriptional activation of selected genes principally by acetylation of nucleosomal histone H4 and H2A. The NuA4 complex is also involved in DNA repair. Involved in gene silencing by neighboring heterochromatin, blockage of the silencing spreading along the chromosome, and required for cell cycle progression through G2/M.</text>
</comment>
<evidence type="ECO:0000256" key="2">
    <source>
        <dbReference type="ARBA" id="ARBA00008035"/>
    </source>
</evidence>
<evidence type="ECO:0000256" key="1">
    <source>
        <dbReference type="ARBA" id="ARBA00004123"/>
    </source>
</evidence>
<protein>
    <recommendedName>
        <fullName evidence="7">Enhancer of polycomb-like protein</fullName>
    </recommendedName>
</protein>
<evidence type="ECO:0000256" key="4">
    <source>
        <dbReference type="ARBA" id="ARBA00023163"/>
    </source>
</evidence>
<gene>
    <name evidence="10" type="ORF">L873DRAFT_1662198</name>
</gene>
<evidence type="ECO:0000313" key="10">
    <source>
        <dbReference type="EMBL" id="RPB05796.1"/>
    </source>
</evidence>
<dbReference type="Pfam" id="PF10513">
    <property type="entry name" value="EPL1"/>
    <property type="match status" value="1"/>
</dbReference>
<evidence type="ECO:0000256" key="8">
    <source>
        <dbReference type="SAM" id="MobiDB-lite"/>
    </source>
</evidence>
<evidence type="ECO:0000259" key="9">
    <source>
        <dbReference type="Pfam" id="PF10513"/>
    </source>
</evidence>
<evidence type="ECO:0000256" key="6">
    <source>
        <dbReference type="ARBA" id="ARBA00025513"/>
    </source>
</evidence>
<evidence type="ECO:0000256" key="5">
    <source>
        <dbReference type="ARBA" id="ARBA00023242"/>
    </source>
</evidence>
<keyword evidence="3 7" id="KW-0805">Transcription regulation</keyword>
<comment type="subcellular location">
    <subcellularLocation>
        <location evidence="1 7">Nucleus</location>
    </subcellularLocation>
</comment>
<dbReference type="Proteomes" id="UP000276215">
    <property type="component" value="Unassembled WGS sequence"/>
</dbReference>
<name>A0A3N4K5I8_9PEZI</name>
<reference evidence="10 11" key="1">
    <citation type="journal article" date="2018" name="Nat. Ecol. Evol.">
        <title>Pezizomycetes genomes reveal the molecular basis of ectomycorrhizal truffle lifestyle.</title>
        <authorList>
            <person name="Murat C."/>
            <person name="Payen T."/>
            <person name="Noel B."/>
            <person name="Kuo A."/>
            <person name="Morin E."/>
            <person name="Chen J."/>
            <person name="Kohler A."/>
            <person name="Krizsan K."/>
            <person name="Balestrini R."/>
            <person name="Da Silva C."/>
            <person name="Montanini B."/>
            <person name="Hainaut M."/>
            <person name="Levati E."/>
            <person name="Barry K.W."/>
            <person name="Belfiori B."/>
            <person name="Cichocki N."/>
            <person name="Clum A."/>
            <person name="Dockter R.B."/>
            <person name="Fauchery L."/>
            <person name="Guy J."/>
            <person name="Iotti M."/>
            <person name="Le Tacon F."/>
            <person name="Lindquist E.A."/>
            <person name="Lipzen A."/>
            <person name="Malagnac F."/>
            <person name="Mello A."/>
            <person name="Molinier V."/>
            <person name="Miyauchi S."/>
            <person name="Poulain J."/>
            <person name="Riccioni C."/>
            <person name="Rubini A."/>
            <person name="Sitrit Y."/>
            <person name="Splivallo R."/>
            <person name="Traeger S."/>
            <person name="Wang M."/>
            <person name="Zifcakova L."/>
            <person name="Wipf D."/>
            <person name="Zambonelli A."/>
            <person name="Paolocci F."/>
            <person name="Nowrousian M."/>
            <person name="Ottonello S."/>
            <person name="Baldrian P."/>
            <person name="Spatafora J.W."/>
            <person name="Henrissat B."/>
            <person name="Nagy L.G."/>
            <person name="Aury J.M."/>
            <person name="Wincker P."/>
            <person name="Grigoriev I.V."/>
            <person name="Bonfante P."/>
            <person name="Martin F.M."/>
        </authorList>
    </citation>
    <scope>NUCLEOTIDE SEQUENCE [LARGE SCALE GENOMIC DNA]</scope>
    <source>
        <strain evidence="10 11">120613-1</strain>
    </source>
</reference>
<keyword evidence="11" id="KW-1185">Reference proteome</keyword>
<keyword evidence="4 7" id="KW-0804">Transcription</keyword>
<dbReference type="GO" id="GO:0005634">
    <property type="term" value="C:nucleus"/>
    <property type="evidence" value="ECO:0007669"/>
    <property type="project" value="UniProtKB-SubCell"/>
</dbReference>
<sequence>MTRSGAGNRFRTRKLSTKQSLAVLRENQIDSVDDDAQRNIPQIETGVERGEEIEHHLQAAISASQAAAVGAKVTQIFIPTPNTTEITVSNYETLYPKRFSQPASYIRFSSTVEDCSGTAYCMSAEDEKFLEKMNATKRPGGQQCKVEEFERIMDLFESIAQEKQPYMSIDMSTVMPYDEMAAHFGDSLSGEIVKIAAVVYSHWKEQRVARGGSPIIPILKFEQGHDKDDGDPYVCFRRREVRQVRKTRRTDAQSTEKLKKLRQEFDSARNLVRDVLTRECMRKTIFQVEYGIFESRRQIIGVKRKNGIRGDDEDLINHKPKKRPVDQSVPPITRVPIRHDGKPPETELRQLAAVKAEKEKQRADKFQALKSSRRVPKHGFVDLTEKAFSESTVVPKGPDANFCGVQTYYLPSPPPSCEGNGSGLFDLPEEPSGPTPIPILQVSSKSPPSRDVPAFRRRRGRGGRIIVDRRGHGIPRDDDLDDIILDRMKHSEEDEDYSPIFVRSSNSDPHIQYRARMLSPPPDPQVNPAQHMRRPVMPSPGGMQLGTPAALLAATAAQHAMGFAGYKLTQHPGQQQHPQQQQQPNAPQLPPLANRPPAHAQVRR</sequence>
<comment type="similarity">
    <text evidence="2 7">Belongs to the enhancer of polycomb family.</text>
</comment>
<organism evidence="10 11">
    <name type="scientific">Choiromyces venosus 120613-1</name>
    <dbReference type="NCBI Taxonomy" id="1336337"/>
    <lineage>
        <taxon>Eukaryota</taxon>
        <taxon>Fungi</taxon>
        <taxon>Dikarya</taxon>
        <taxon>Ascomycota</taxon>
        <taxon>Pezizomycotina</taxon>
        <taxon>Pezizomycetes</taxon>
        <taxon>Pezizales</taxon>
        <taxon>Tuberaceae</taxon>
        <taxon>Choiromyces</taxon>
    </lineage>
</organism>
<feature type="compositionally biased region" description="Low complexity" evidence="8">
    <location>
        <begin position="570"/>
        <end position="586"/>
    </location>
</feature>
<feature type="region of interest" description="Disordered" evidence="8">
    <location>
        <begin position="564"/>
        <end position="604"/>
    </location>
</feature>